<proteinExistence type="inferred from homology"/>
<dbReference type="NCBIfam" id="TIGR00666">
    <property type="entry name" value="PBP4"/>
    <property type="match status" value="1"/>
</dbReference>
<dbReference type="Proteomes" id="UP000245539">
    <property type="component" value="Unassembled WGS sequence"/>
</dbReference>
<dbReference type="PANTHER" id="PTHR30023">
    <property type="entry name" value="D-ALANYL-D-ALANINE CARBOXYPEPTIDASE"/>
    <property type="match status" value="1"/>
</dbReference>
<evidence type="ECO:0000256" key="2">
    <source>
        <dbReference type="ARBA" id="ARBA00022801"/>
    </source>
</evidence>
<keyword evidence="3" id="KW-0645">Protease</keyword>
<dbReference type="GO" id="GO:0006508">
    <property type="term" value="P:proteolysis"/>
    <property type="evidence" value="ECO:0007669"/>
    <property type="project" value="InterPro"/>
</dbReference>
<keyword evidence="4" id="KW-1185">Reference proteome</keyword>
<dbReference type="OrthoDB" id="9802627at2"/>
<dbReference type="AlphaFoldDB" id="A0A317CNJ9"/>
<keyword evidence="2" id="KW-0378">Hydrolase</keyword>
<dbReference type="Pfam" id="PF02113">
    <property type="entry name" value="Peptidase_S13"/>
    <property type="match status" value="1"/>
</dbReference>
<accession>A0A317CNJ9</accession>
<comment type="similarity">
    <text evidence="1">Belongs to the peptidase S13 family.</text>
</comment>
<name>A0A317CNJ9_9GAMM</name>
<evidence type="ECO:0000256" key="1">
    <source>
        <dbReference type="ARBA" id="ARBA00006096"/>
    </source>
</evidence>
<organism evidence="3 4">
    <name type="scientific">Leucothrix pacifica</name>
    <dbReference type="NCBI Taxonomy" id="1247513"/>
    <lineage>
        <taxon>Bacteria</taxon>
        <taxon>Pseudomonadati</taxon>
        <taxon>Pseudomonadota</taxon>
        <taxon>Gammaproteobacteria</taxon>
        <taxon>Thiotrichales</taxon>
        <taxon>Thiotrichaceae</taxon>
        <taxon>Leucothrix</taxon>
    </lineage>
</organism>
<dbReference type="Gene3D" id="3.40.710.10">
    <property type="entry name" value="DD-peptidase/beta-lactamase superfamily"/>
    <property type="match status" value="2"/>
</dbReference>
<reference evidence="3 4" key="1">
    <citation type="submission" date="2018-05" db="EMBL/GenBank/DDBJ databases">
        <title>Leucothrix arctica sp. nov., isolated from Arctic seawater.</title>
        <authorList>
            <person name="Choi A."/>
            <person name="Baek K."/>
        </authorList>
    </citation>
    <scope>NUCLEOTIDE SEQUENCE [LARGE SCALE GENOMIC DNA]</scope>
    <source>
        <strain evidence="3 4">JCM 18388</strain>
    </source>
</reference>
<dbReference type="RefSeq" id="WP_109836260.1">
    <property type="nucleotide sequence ID" value="NZ_QGKM01000005.1"/>
</dbReference>
<protein>
    <submittedName>
        <fullName evidence="3">D-alanyl-D-alanine carboxypeptidase/D-alanyl-D-alanine-endopeptidase</fullName>
    </submittedName>
</protein>
<evidence type="ECO:0000313" key="4">
    <source>
        <dbReference type="Proteomes" id="UP000245539"/>
    </source>
</evidence>
<gene>
    <name evidence="3" type="primary">dacB</name>
    <name evidence="3" type="ORF">DKW60_03445</name>
</gene>
<dbReference type="SUPFAM" id="SSF56601">
    <property type="entry name" value="beta-lactamase/transpeptidase-like"/>
    <property type="match status" value="1"/>
</dbReference>
<dbReference type="GO" id="GO:0004185">
    <property type="term" value="F:serine-type carboxypeptidase activity"/>
    <property type="evidence" value="ECO:0007669"/>
    <property type="project" value="InterPro"/>
</dbReference>
<dbReference type="GO" id="GO:0000270">
    <property type="term" value="P:peptidoglycan metabolic process"/>
    <property type="evidence" value="ECO:0007669"/>
    <property type="project" value="TreeGrafter"/>
</dbReference>
<dbReference type="PRINTS" id="PR00922">
    <property type="entry name" value="DADACBPTASE3"/>
</dbReference>
<keyword evidence="3" id="KW-0121">Carboxypeptidase</keyword>
<sequence>MRFARASLVFGYLSTAIIVMSIAISVNADEDNLPAPALAIEHRVVEDVPMDSLPESLIALLSKNKVPADNLSIYVRDLNSKQPLLEHNVDIMRSPASTVKLITTFAALKQLGPNYAWRTEAWHRGDIENGILKGDLILKGHGDPFMVYERYWKFVHELHDKGLREITGNVIIDNSYYDLPDHDNDAFDGQGFRVYNAGASPLMFNFQATRLMIKPPEDEAATLADIIPFPPSSALTIDNQVALVKGRCKRQHGRPKLSWSPEKQLIVKGQFSVSCKPRYLMRNLSDPTQHAFDAFKHFWTELGGKLHGGLKAGQVNGDDELFHSYSSPTLGEQIRLINKWSNNVMTRQLLLTIGANRFGAPATLDKGRDAVLETLKKQGVDTTNMVVDNGSGLSRKARVSARQMSQLLEVAYRDAYMPEFMSSMSLPGLDGTLASRFKSDDQKGRSHLKTGTLNSVTAIAGYMLNRKGRRLVIVVQHNGSRATSARGGKIQDEILRWAFEQ</sequence>
<comment type="caution">
    <text evidence="3">The sequence shown here is derived from an EMBL/GenBank/DDBJ whole genome shotgun (WGS) entry which is preliminary data.</text>
</comment>
<dbReference type="InterPro" id="IPR000667">
    <property type="entry name" value="Peptidase_S13"/>
</dbReference>
<dbReference type="EMBL" id="QGKM01000005">
    <property type="protein sequence ID" value="PWR00206.1"/>
    <property type="molecule type" value="Genomic_DNA"/>
</dbReference>
<dbReference type="PANTHER" id="PTHR30023:SF0">
    <property type="entry name" value="PENICILLIN-SENSITIVE CARBOXYPEPTIDASE A"/>
    <property type="match status" value="1"/>
</dbReference>
<dbReference type="Gene3D" id="3.50.80.20">
    <property type="entry name" value="D-Ala-D-Ala carboxypeptidase C, peptidase S13"/>
    <property type="match status" value="1"/>
</dbReference>
<evidence type="ECO:0000313" key="3">
    <source>
        <dbReference type="EMBL" id="PWR00206.1"/>
    </source>
</evidence>
<dbReference type="InterPro" id="IPR012338">
    <property type="entry name" value="Beta-lactam/transpept-like"/>
</dbReference>